<dbReference type="InterPro" id="IPR000515">
    <property type="entry name" value="MetI-like"/>
</dbReference>
<evidence type="ECO:0000256" key="6">
    <source>
        <dbReference type="ARBA" id="ARBA00022692"/>
    </source>
</evidence>
<dbReference type="Proteomes" id="UP000268658">
    <property type="component" value="Chromosome"/>
</dbReference>
<dbReference type="Pfam" id="PF00528">
    <property type="entry name" value="BPD_transp_1"/>
    <property type="match status" value="1"/>
</dbReference>
<keyword evidence="4 10" id="KW-1003">Cell membrane</keyword>
<sequence>MASTTAPSSAPPPRSGAATAPSSSDDAAIQPGKAPGQTGNRIFTGLSFGAGTLIMVVLALVAAFLIREALPALTASRETLESVSFMRERGLWGYVAPLVFGTLLSSTIALGVAVPLSIGVALFISHFAPRRLAQVLGYMVDLLAAIPSVVFGLWGFLWLVPLLDPVNTWLTENLGFIPLFADYTAPAKNITTASLVLAVMILPIITATIREIFLQTPTLQEEASLALGATRYEMIRQAVLPFGRSGIISASMLGLGRALGETMAVLMILSPGMGLNLRILQAGQHQTIAANIASQFREAYGLSVNVLIATGLVLFIITFAVNSLARWIIARRSEFSGAS</sequence>
<dbReference type="InterPro" id="IPR035906">
    <property type="entry name" value="MetI-like_sf"/>
</dbReference>
<organism evidence="12 13">
    <name type="scientific">Actinomyces viscosus</name>
    <dbReference type="NCBI Taxonomy" id="1656"/>
    <lineage>
        <taxon>Bacteria</taxon>
        <taxon>Bacillati</taxon>
        <taxon>Actinomycetota</taxon>
        <taxon>Actinomycetes</taxon>
        <taxon>Actinomycetales</taxon>
        <taxon>Actinomycetaceae</taxon>
        <taxon>Actinomyces</taxon>
    </lineage>
</organism>
<dbReference type="GO" id="GO:0005886">
    <property type="term" value="C:plasma membrane"/>
    <property type="evidence" value="ECO:0007669"/>
    <property type="project" value="UniProtKB-SubCell"/>
</dbReference>
<gene>
    <name evidence="12" type="primary">pstC</name>
    <name evidence="12" type="ORF">NCTC10951_02744</name>
</gene>
<evidence type="ECO:0000256" key="4">
    <source>
        <dbReference type="ARBA" id="ARBA00022475"/>
    </source>
</evidence>
<evidence type="ECO:0000256" key="9">
    <source>
        <dbReference type="RuleBase" id="RU363032"/>
    </source>
</evidence>
<evidence type="ECO:0000313" key="12">
    <source>
        <dbReference type="EMBL" id="VEI18489.1"/>
    </source>
</evidence>
<keyword evidence="8 9" id="KW-0472">Membrane</keyword>
<keyword evidence="6 9" id="KW-0812">Transmembrane</keyword>
<evidence type="ECO:0000256" key="8">
    <source>
        <dbReference type="ARBA" id="ARBA00023136"/>
    </source>
</evidence>
<dbReference type="AlphaFoldDB" id="A0A448PPI4"/>
<evidence type="ECO:0000256" key="7">
    <source>
        <dbReference type="ARBA" id="ARBA00022989"/>
    </source>
</evidence>
<comment type="caution">
    <text evidence="10">Lacks conserved residue(s) required for the propagation of feature annotation.</text>
</comment>
<evidence type="ECO:0000256" key="5">
    <source>
        <dbReference type="ARBA" id="ARBA00022592"/>
    </source>
</evidence>
<evidence type="ECO:0000256" key="3">
    <source>
        <dbReference type="ARBA" id="ARBA00022448"/>
    </source>
</evidence>
<dbReference type="CDD" id="cd06261">
    <property type="entry name" value="TM_PBP2"/>
    <property type="match status" value="1"/>
</dbReference>
<protein>
    <recommendedName>
        <fullName evidence="10">Phosphate transport system permease protein</fullName>
    </recommendedName>
</protein>
<dbReference type="GO" id="GO:0005315">
    <property type="term" value="F:phosphate transmembrane transporter activity"/>
    <property type="evidence" value="ECO:0007669"/>
    <property type="project" value="InterPro"/>
</dbReference>
<dbReference type="OrthoDB" id="9785113at2"/>
<dbReference type="PANTHER" id="PTHR30425:SF1">
    <property type="entry name" value="PHOSPHATE TRANSPORT SYSTEM PERMEASE PROTEIN PSTC"/>
    <property type="match status" value="1"/>
</dbReference>
<comment type="function">
    <text evidence="10">Part of the binding-protein-dependent transport system for phosphate; probably responsible for the translocation of the substrate across the membrane.</text>
</comment>
<feature type="region of interest" description="Disordered" evidence="11">
    <location>
        <begin position="1"/>
        <end position="36"/>
    </location>
</feature>
<dbReference type="PROSITE" id="PS50928">
    <property type="entry name" value="ABC_TM1"/>
    <property type="match status" value="1"/>
</dbReference>
<feature type="transmembrane region" description="Helical" evidence="9">
    <location>
        <begin position="91"/>
        <end position="124"/>
    </location>
</feature>
<comment type="similarity">
    <text evidence="2 10">Belongs to the binding-protein-dependent transport system permease family. CysTW subfamily.</text>
</comment>
<dbReference type="GO" id="GO:0006817">
    <property type="term" value="P:phosphate ion transport"/>
    <property type="evidence" value="ECO:0007669"/>
    <property type="project" value="UniProtKB-KW"/>
</dbReference>
<dbReference type="RefSeq" id="WP_126415076.1">
    <property type="nucleotide sequence ID" value="NZ_JASPER010000007.1"/>
</dbReference>
<dbReference type="KEGG" id="avc:NCTC10951_02744"/>
<dbReference type="Gene3D" id="1.10.3720.10">
    <property type="entry name" value="MetI-like"/>
    <property type="match status" value="1"/>
</dbReference>
<dbReference type="SUPFAM" id="SSF161098">
    <property type="entry name" value="MetI-like"/>
    <property type="match status" value="1"/>
</dbReference>
<dbReference type="InterPro" id="IPR011864">
    <property type="entry name" value="Phosphate_PstC"/>
</dbReference>
<dbReference type="EMBL" id="LR134477">
    <property type="protein sequence ID" value="VEI18489.1"/>
    <property type="molecule type" value="Genomic_DNA"/>
</dbReference>
<evidence type="ECO:0000256" key="11">
    <source>
        <dbReference type="SAM" id="MobiDB-lite"/>
    </source>
</evidence>
<evidence type="ECO:0000256" key="10">
    <source>
        <dbReference type="RuleBase" id="RU363054"/>
    </source>
</evidence>
<feature type="transmembrane region" description="Helical" evidence="9">
    <location>
        <begin position="190"/>
        <end position="209"/>
    </location>
</feature>
<feature type="compositionally biased region" description="Low complexity" evidence="11">
    <location>
        <begin position="15"/>
        <end position="28"/>
    </location>
</feature>
<keyword evidence="3 9" id="KW-0813">Transport</keyword>
<dbReference type="NCBIfam" id="TIGR02138">
    <property type="entry name" value="phosphate_pstC"/>
    <property type="match status" value="1"/>
</dbReference>
<accession>A0A448PPI4</accession>
<feature type="transmembrane region" description="Helical" evidence="9">
    <location>
        <begin position="306"/>
        <end position="329"/>
    </location>
</feature>
<evidence type="ECO:0000256" key="1">
    <source>
        <dbReference type="ARBA" id="ARBA00004651"/>
    </source>
</evidence>
<keyword evidence="7 9" id="KW-1133">Transmembrane helix</keyword>
<feature type="transmembrane region" description="Helical" evidence="9">
    <location>
        <begin position="42"/>
        <end position="66"/>
    </location>
</feature>
<feature type="transmembrane region" description="Helical" evidence="9">
    <location>
        <begin position="136"/>
        <end position="160"/>
    </location>
</feature>
<dbReference type="PANTHER" id="PTHR30425">
    <property type="entry name" value="PHOSPHATE TRANSPORT SYSTEM PERMEASE PROTEIN PST"/>
    <property type="match status" value="1"/>
</dbReference>
<proteinExistence type="inferred from homology"/>
<keyword evidence="5 10" id="KW-0592">Phosphate transport</keyword>
<evidence type="ECO:0000313" key="13">
    <source>
        <dbReference type="Proteomes" id="UP000268658"/>
    </source>
</evidence>
<dbReference type="InterPro" id="IPR051124">
    <property type="entry name" value="Phosphate_Transport_Permease"/>
</dbReference>
<comment type="subcellular location">
    <subcellularLocation>
        <location evidence="1 9">Cell membrane</location>
        <topology evidence="1 9">Multi-pass membrane protein</topology>
    </subcellularLocation>
</comment>
<reference evidence="12 13" key="1">
    <citation type="submission" date="2018-12" db="EMBL/GenBank/DDBJ databases">
        <authorList>
            <consortium name="Pathogen Informatics"/>
        </authorList>
    </citation>
    <scope>NUCLEOTIDE SEQUENCE [LARGE SCALE GENOMIC DNA]</scope>
    <source>
        <strain evidence="12 13">NCTC10951</strain>
    </source>
</reference>
<evidence type="ECO:0000256" key="2">
    <source>
        <dbReference type="ARBA" id="ARBA00007069"/>
    </source>
</evidence>
<name>A0A448PPI4_ACTVI</name>